<protein>
    <submittedName>
        <fullName evidence="2">Uncharacterized protein</fullName>
    </submittedName>
</protein>
<feature type="transmembrane region" description="Helical" evidence="1">
    <location>
        <begin position="20"/>
        <end position="41"/>
    </location>
</feature>
<reference evidence="2 3" key="1">
    <citation type="journal article" date="2012" name="Environ. Microbiol.">
        <title>The genome of the ammonia-oxidizing Candidatus Nitrososphaera gargensis: insights into metabolic versatility and environmental adaptations.</title>
        <authorList>
            <person name="Spang A."/>
            <person name="Poehlein A."/>
            <person name="Offre P."/>
            <person name="Zumbragel S."/>
            <person name="Haider S."/>
            <person name="Rychlik N."/>
            <person name="Nowka B."/>
            <person name="Schmeisser C."/>
            <person name="Lebedeva E.V."/>
            <person name="Rattei T."/>
            <person name="Bohm C."/>
            <person name="Schmid M."/>
            <person name="Galushko A."/>
            <person name="Hatzenpichler R."/>
            <person name="Weinmaier T."/>
            <person name="Daniel R."/>
            <person name="Schleper C."/>
            <person name="Spieck E."/>
            <person name="Streit W."/>
            <person name="Wagner M."/>
        </authorList>
    </citation>
    <scope>NUCLEOTIDE SEQUENCE [LARGE SCALE GENOMIC DNA]</scope>
    <source>
        <strain evidence="3">Ga9.2</strain>
    </source>
</reference>
<dbReference type="GeneID" id="13797546"/>
<dbReference type="EMBL" id="CP002408">
    <property type="protein sequence ID" value="AFU58227.1"/>
    <property type="molecule type" value="Genomic_DNA"/>
</dbReference>
<keyword evidence="1" id="KW-0812">Transmembrane</keyword>
<evidence type="ECO:0000256" key="1">
    <source>
        <dbReference type="SAM" id="Phobius"/>
    </source>
</evidence>
<dbReference type="Proteomes" id="UP000008037">
    <property type="component" value="Chromosome"/>
</dbReference>
<sequence>MAHHEAESGGYGSSPHMKTVAWSILVMGISLAIIIILYIWIGWIPGSGFSDDIMREQQDALRVEYGLPPVEEITPEEAEIPPSLRDLN</sequence>
<organism evidence="2 3">
    <name type="scientific">Nitrososphaera gargensis (strain Ga9.2)</name>
    <dbReference type="NCBI Taxonomy" id="1237085"/>
    <lineage>
        <taxon>Archaea</taxon>
        <taxon>Nitrososphaerota</taxon>
        <taxon>Nitrososphaeria</taxon>
        <taxon>Nitrososphaerales</taxon>
        <taxon>Nitrososphaeraceae</taxon>
        <taxon>Nitrososphaera</taxon>
    </lineage>
</organism>
<proteinExistence type="predicted"/>
<keyword evidence="1" id="KW-0472">Membrane</keyword>
<gene>
    <name evidence="2" type="ordered locus">Ngar_c12870</name>
</gene>
<name>K0IJ58_NITGG</name>
<evidence type="ECO:0000313" key="3">
    <source>
        <dbReference type="Proteomes" id="UP000008037"/>
    </source>
</evidence>
<keyword evidence="1" id="KW-1133">Transmembrane helix</keyword>
<dbReference type="RefSeq" id="WP_015018764.1">
    <property type="nucleotide sequence ID" value="NC_018719.1"/>
</dbReference>
<dbReference type="InParanoid" id="K0IJ58"/>
<dbReference type="AlphaFoldDB" id="K0IJ58"/>
<evidence type="ECO:0000313" key="2">
    <source>
        <dbReference type="EMBL" id="AFU58227.1"/>
    </source>
</evidence>
<dbReference type="BioCyc" id="CNIT1237085:G1324-1285-MONOMER"/>
<accession>K0IJ58</accession>
<dbReference type="KEGG" id="nga:Ngar_c12870"/>
<keyword evidence="3" id="KW-1185">Reference proteome</keyword>
<dbReference type="HOGENOM" id="CLU_184935_0_0_2"/>